<keyword evidence="1" id="KW-0732">Signal</keyword>
<comment type="caution">
    <text evidence="2">The sequence shown here is derived from an EMBL/GenBank/DDBJ whole genome shotgun (WGS) entry which is preliminary data.</text>
</comment>
<evidence type="ECO:0008006" key="4">
    <source>
        <dbReference type="Google" id="ProtNLM"/>
    </source>
</evidence>
<dbReference type="RefSeq" id="WP_232177821.1">
    <property type="nucleotide sequence ID" value="NZ_JAJPWV010000003.1"/>
</dbReference>
<accession>A0ABS8U5H6</accession>
<protein>
    <recommendedName>
        <fullName evidence="4">DUF3828 domain-containing protein</fullName>
    </recommendedName>
</protein>
<gene>
    <name evidence="2" type="ORF">LT679_11935</name>
</gene>
<evidence type="ECO:0000313" key="2">
    <source>
        <dbReference type="EMBL" id="MCD8741315.1"/>
    </source>
</evidence>
<proteinExistence type="predicted"/>
<evidence type="ECO:0000313" key="3">
    <source>
        <dbReference type="Proteomes" id="UP001199919"/>
    </source>
</evidence>
<organism evidence="2 3">
    <name type="scientific">Mucilaginibacter roseus</name>
    <dbReference type="NCBI Taxonomy" id="1528868"/>
    <lineage>
        <taxon>Bacteria</taxon>
        <taxon>Pseudomonadati</taxon>
        <taxon>Bacteroidota</taxon>
        <taxon>Sphingobacteriia</taxon>
        <taxon>Sphingobacteriales</taxon>
        <taxon>Sphingobacteriaceae</taxon>
        <taxon>Mucilaginibacter</taxon>
    </lineage>
</organism>
<feature type="signal peptide" evidence="1">
    <location>
        <begin position="1"/>
        <end position="18"/>
    </location>
</feature>
<feature type="chain" id="PRO_5045404624" description="DUF3828 domain-containing protein" evidence="1">
    <location>
        <begin position="19"/>
        <end position="250"/>
    </location>
</feature>
<dbReference type="Proteomes" id="UP001199919">
    <property type="component" value="Unassembled WGS sequence"/>
</dbReference>
<evidence type="ECO:0000256" key="1">
    <source>
        <dbReference type="SAM" id="SignalP"/>
    </source>
</evidence>
<reference evidence="2 3" key="1">
    <citation type="submission" date="2021-12" db="EMBL/GenBank/DDBJ databases">
        <title>Mucilaginibacter roseus genome.</title>
        <authorList>
            <person name="Ferreira J.R."/>
            <person name="Newman J.D."/>
        </authorList>
    </citation>
    <scope>NUCLEOTIDE SEQUENCE [LARGE SCALE GENOMIC DNA]</scope>
    <source>
        <strain evidence="2 3">LMG 28454</strain>
    </source>
</reference>
<keyword evidence="3" id="KW-1185">Reference proteome</keyword>
<sequence length="250" mass="28819">MFRTLLLALILATLSAKAQPDTSLLHKAYHQQSRLLLDQFLEKWYQNNLLPDSSKTKQKSVINEVISAFYTKENLVKMDEYEYFQKSYKNTDYLFLPDTISIYSIKQDTNTRYVSKKGESKGVIKNFRTVIPSSNKKVIYLHAEDKKMFDDFLLINLPKGITKENIKYIINERVKRQHFLSLAVALSHSSSWGFNVTPVTYPNFVGVYLNEKSTTAIVEFRSTKGGGAEAIFKKSGNTWVFSSVHPTWME</sequence>
<name>A0ABS8U5H6_9SPHI</name>
<dbReference type="EMBL" id="JAJPWV010000003">
    <property type="protein sequence ID" value="MCD8741315.1"/>
    <property type="molecule type" value="Genomic_DNA"/>
</dbReference>